<dbReference type="EMBL" id="FWEV01000044">
    <property type="protein sequence ID" value="SLM28532.1"/>
    <property type="molecule type" value="Genomic_DNA"/>
</dbReference>
<gene>
    <name evidence="1" type="ORF">MTBBW1_1380079</name>
</gene>
<name>A0A1W1H7T9_9BACT</name>
<dbReference type="AlphaFoldDB" id="A0A1W1H7T9"/>
<reference evidence="1 2" key="1">
    <citation type="submission" date="2017-03" db="EMBL/GenBank/DDBJ databases">
        <authorList>
            <person name="Afonso C.L."/>
            <person name="Miller P.J."/>
            <person name="Scott M.A."/>
            <person name="Spackman E."/>
            <person name="Goraichik I."/>
            <person name="Dimitrov K.M."/>
            <person name="Suarez D.L."/>
            <person name="Swayne D.E."/>
        </authorList>
    </citation>
    <scope>NUCLEOTIDE SEQUENCE [LARGE SCALE GENOMIC DNA]</scope>
    <source>
        <strain evidence="1">PRJEB14757</strain>
    </source>
</reference>
<dbReference type="STRING" id="1246637.MTBBW1_1380079"/>
<keyword evidence="2" id="KW-1185">Reference proteome</keyword>
<sequence length="67" mass="7894">MHSIQAVKAWIYLNVSGLLFGEFHENNSEMDAPTASFKSKWENYFLLIPKLEGAMSSYIHFHYRRIK</sequence>
<evidence type="ECO:0000313" key="1">
    <source>
        <dbReference type="EMBL" id="SLM28532.1"/>
    </source>
</evidence>
<protein>
    <submittedName>
        <fullName evidence="1">Uncharacterized protein</fullName>
    </submittedName>
</protein>
<proteinExistence type="predicted"/>
<accession>A0A1W1H7T9</accession>
<evidence type="ECO:0000313" key="2">
    <source>
        <dbReference type="Proteomes" id="UP000191931"/>
    </source>
</evidence>
<organism evidence="1 2">
    <name type="scientific">Desulfamplus magnetovallimortis</name>
    <dbReference type="NCBI Taxonomy" id="1246637"/>
    <lineage>
        <taxon>Bacteria</taxon>
        <taxon>Pseudomonadati</taxon>
        <taxon>Thermodesulfobacteriota</taxon>
        <taxon>Desulfobacteria</taxon>
        <taxon>Desulfobacterales</taxon>
        <taxon>Desulfobacteraceae</taxon>
        <taxon>Desulfamplus</taxon>
    </lineage>
</organism>
<dbReference type="Proteomes" id="UP000191931">
    <property type="component" value="Unassembled WGS sequence"/>
</dbReference>